<evidence type="ECO:0000256" key="1">
    <source>
        <dbReference type="SAM" id="SignalP"/>
    </source>
</evidence>
<keyword evidence="1" id="KW-0732">Signal</keyword>
<dbReference type="Proteomes" id="UP000294164">
    <property type="component" value="Unassembled WGS sequence"/>
</dbReference>
<comment type="caution">
    <text evidence="2">The sequence shown here is derived from an EMBL/GenBank/DDBJ whole genome shotgun (WGS) entry which is preliminary data.</text>
</comment>
<dbReference type="OrthoDB" id="6041607at2"/>
<organism evidence="2 3">
    <name type="scientific">Pseudoxanthomonas winnipegensis</name>
    <dbReference type="NCBI Taxonomy" id="2480810"/>
    <lineage>
        <taxon>Bacteria</taxon>
        <taxon>Pseudomonadati</taxon>
        <taxon>Pseudomonadota</taxon>
        <taxon>Gammaproteobacteria</taxon>
        <taxon>Lysobacterales</taxon>
        <taxon>Lysobacteraceae</taxon>
        <taxon>Pseudoxanthomonas</taxon>
    </lineage>
</organism>
<reference evidence="2 3" key="1">
    <citation type="submission" date="2019-02" db="EMBL/GenBank/DDBJ databases">
        <title>WGS of Pseudoxanthomonas species novum from clinical isolates.</title>
        <authorList>
            <person name="Bernier A.-M."/>
            <person name="Bernard K."/>
            <person name="Vachon A."/>
        </authorList>
    </citation>
    <scope>NUCLEOTIDE SEQUENCE [LARGE SCALE GENOMIC DNA]</scope>
    <source>
        <strain evidence="2 3">NML130969</strain>
    </source>
</reference>
<gene>
    <name evidence="2" type="ORF">EA655_10770</name>
</gene>
<proteinExistence type="predicted"/>
<evidence type="ECO:0000313" key="3">
    <source>
        <dbReference type="Proteomes" id="UP000294164"/>
    </source>
</evidence>
<evidence type="ECO:0000313" key="2">
    <source>
        <dbReference type="EMBL" id="TAA42501.1"/>
    </source>
</evidence>
<name>A0A4Q8M3Q6_9GAMM</name>
<dbReference type="EMBL" id="SHMG01000005">
    <property type="protein sequence ID" value="TAA42501.1"/>
    <property type="molecule type" value="Genomic_DNA"/>
</dbReference>
<feature type="signal peptide" evidence="1">
    <location>
        <begin position="1"/>
        <end position="28"/>
    </location>
</feature>
<accession>A0A4Q8M3Q6</accession>
<sequence length="190" mass="20230">MEQEESMKRLVLAALALFAALAAGSAHAQAIYKCKAKDGGNAYQAAPCGPDAKPIKVQGTRAASMTDGELANRAAVFKSTDLSSAGIAEQNCLNAANSRIYGSSNQRVADYQAQISRITAQAARANNNLAGATYDSGLRTQIASLQQSIAQERSVADTTMNSERQRCADRRAEAERAIEKRYAPRETATN</sequence>
<feature type="chain" id="PRO_5020844333" evidence="1">
    <location>
        <begin position="29"/>
        <end position="190"/>
    </location>
</feature>
<protein>
    <submittedName>
        <fullName evidence="2">DUF4124 domain-containing protein</fullName>
    </submittedName>
</protein>
<dbReference type="AlphaFoldDB" id="A0A4Q8M3Q6"/>